<reference evidence="2 3" key="2">
    <citation type="journal article" date="2010" name="Stand. Genomic Sci.">
        <title>Complete genome sequence of Desulfohalobium retbaense type strain (HR(100)).</title>
        <authorList>
            <person name="Spring S."/>
            <person name="Nolan M."/>
            <person name="Lapidus A."/>
            <person name="Glavina Del Rio T."/>
            <person name="Copeland A."/>
            <person name="Tice H."/>
            <person name="Cheng J.F."/>
            <person name="Lucas S."/>
            <person name="Land M."/>
            <person name="Chen F."/>
            <person name="Bruce D."/>
            <person name="Goodwin L."/>
            <person name="Pitluck S."/>
            <person name="Ivanova N."/>
            <person name="Mavromatis K."/>
            <person name="Mikhailova N."/>
            <person name="Pati A."/>
            <person name="Chen A."/>
            <person name="Palaniappan K."/>
            <person name="Hauser L."/>
            <person name="Chang Y.J."/>
            <person name="Jeffries C.D."/>
            <person name="Munk C."/>
            <person name="Kiss H."/>
            <person name="Chain P."/>
            <person name="Han C."/>
            <person name="Brettin T."/>
            <person name="Detter J.C."/>
            <person name="Schuler E."/>
            <person name="Goker M."/>
            <person name="Rohde M."/>
            <person name="Bristow J."/>
            <person name="Eisen J.A."/>
            <person name="Markowitz V."/>
            <person name="Hugenholtz P."/>
            <person name="Kyrpides N.C."/>
            <person name="Klenk H.P."/>
        </authorList>
    </citation>
    <scope>NUCLEOTIDE SEQUENCE [LARGE SCALE GENOMIC DNA]</scope>
    <source>
        <strain evidence="3">ATCC 49802 / DSM 20745 / S 6022</strain>
    </source>
</reference>
<feature type="domain" description="YlxR" evidence="1">
    <location>
        <begin position="22"/>
        <end position="95"/>
    </location>
</feature>
<dbReference type="HOGENOM" id="CLU_147970_1_0_0"/>
<dbReference type="InParanoid" id="D1C374"/>
<protein>
    <recommendedName>
        <fullName evidence="1">YlxR domain-containing protein</fullName>
    </recommendedName>
</protein>
<gene>
    <name evidence="2" type="ordered locus">Sthe_1256</name>
</gene>
<dbReference type="PANTHER" id="PTHR34215">
    <property type="entry name" value="BLL0784 PROTEIN"/>
    <property type="match status" value="1"/>
</dbReference>
<dbReference type="InterPro" id="IPR035931">
    <property type="entry name" value="YlxR-like_sf"/>
</dbReference>
<accession>D1C374</accession>
<dbReference type="SUPFAM" id="SSF64376">
    <property type="entry name" value="YlxR-like"/>
    <property type="match status" value="1"/>
</dbReference>
<reference evidence="3" key="1">
    <citation type="submission" date="2009-11" db="EMBL/GenBank/DDBJ databases">
        <title>The complete chromosome 1 of Sphaerobacter thermophilus DSM 20745.</title>
        <authorList>
            <person name="Lucas S."/>
            <person name="Copeland A."/>
            <person name="Lapidus A."/>
            <person name="Glavina del Rio T."/>
            <person name="Dalin E."/>
            <person name="Tice H."/>
            <person name="Bruce D."/>
            <person name="Goodwin L."/>
            <person name="Pitluck S."/>
            <person name="Kyrpides N."/>
            <person name="Mavromatis K."/>
            <person name="Ivanova N."/>
            <person name="Mikhailova N."/>
            <person name="LaButti K.M."/>
            <person name="Clum A."/>
            <person name="Sun H.I."/>
            <person name="Brettin T."/>
            <person name="Detter J.C."/>
            <person name="Han C."/>
            <person name="Larimer F."/>
            <person name="Land M."/>
            <person name="Hauser L."/>
            <person name="Markowitz V."/>
            <person name="Cheng J.F."/>
            <person name="Hugenholtz P."/>
            <person name="Woyke T."/>
            <person name="Wu D."/>
            <person name="Steenblock K."/>
            <person name="Schneider S."/>
            <person name="Pukall R."/>
            <person name="Goeker M."/>
            <person name="Klenk H.P."/>
            <person name="Eisen J.A."/>
        </authorList>
    </citation>
    <scope>NUCLEOTIDE SEQUENCE [LARGE SCALE GENOMIC DNA]</scope>
    <source>
        <strain evidence="3">ATCC 49802 / DSM 20745 / S 6022</strain>
    </source>
</reference>
<name>D1C374_SPHTD</name>
<dbReference type="Gene3D" id="3.30.1230.10">
    <property type="entry name" value="YlxR-like"/>
    <property type="match status" value="1"/>
</dbReference>
<dbReference type="InterPro" id="IPR037465">
    <property type="entry name" value="YlxR"/>
</dbReference>
<dbReference type="OrthoDB" id="9813251at2"/>
<dbReference type="EMBL" id="CP001823">
    <property type="protein sequence ID" value="ACZ38691.1"/>
    <property type="molecule type" value="Genomic_DNA"/>
</dbReference>
<proteinExistence type="predicted"/>
<dbReference type="PANTHER" id="PTHR34215:SF1">
    <property type="entry name" value="YLXR DOMAIN-CONTAINING PROTEIN"/>
    <property type="match status" value="1"/>
</dbReference>
<dbReference type="AlphaFoldDB" id="D1C374"/>
<organism evidence="2 3">
    <name type="scientific">Sphaerobacter thermophilus (strain ATCC 49802 / DSM 20745 / KCCM 41009 / NCIMB 13125 / S 6022)</name>
    <dbReference type="NCBI Taxonomy" id="479434"/>
    <lineage>
        <taxon>Bacteria</taxon>
        <taxon>Pseudomonadati</taxon>
        <taxon>Thermomicrobiota</taxon>
        <taxon>Thermomicrobia</taxon>
        <taxon>Sphaerobacterales</taxon>
        <taxon>Sphaerobacterineae</taxon>
        <taxon>Sphaerobacteraceae</taxon>
        <taxon>Sphaerobacter</taxon>
    </lineage>
</organism>
<dbReference type="Proteomes" id="UP000002027">
    <property type="component" value="Chromosome 1"/>
</dbReference>
<dbReference type="eggNOG" id="COG2740">
    <property type="taxonomic scope" value="Bacteria"/>
</dbReference>
<sequence>MTQETGARQRRKGPRPKHVPMRTCVVCRTKDAKRTFVRIVRTPQGTVEIDPTGKKNGRGAYLCTRFACWERAASGPALDRALRVEVTEEARQALRHYADVHFRRDDEGASH</sequence>
<evidence type="ECO:0000259" key="1">
    <source>
        <dbReference type="Pfam" id="PF04296"/>
    </source>
</evidence>
<keyword evidence="3" id="KW-1185">Reference proteome</keyword>
<dbReference type="RefSeq" id="WP_012871738.1">
    <property type="nucleotide sequence ID" value="NC_013523.1"/>
</dbReference>
<evidence type="ECO:0000313" key="3">
    <source>
        <dbReference type="Proteomes" id="UP000002027"/>
    </source>
</evidence>
<dbReference type="KEGG" id="sti:Sthe_1256"/>
<dbReference type="FunCoup" id="D1C374">
    <property type="interactions" value="60"/>
</dbReference>
<dbReference type="InterPro" id="IPR007393">
    <property type="entry name" value="YlxR_dom"/>
</dbReference>
<dbReference type="NCBIfam" id="NF047356">
    <property type="entry name" value="RNA_bind_RnpM"/>
    <property type="match status" value="1"/>
</dbReference>
<dbReference type="STRING" id="479434.Sthe_1256"/>
<dbReference type="Pfam" id="PF04296">
    <property type="entry name" value="YlxR"/>
    <property type="match status" value="1"/>
</dbReference>
<evidence type="ECO:0000313" key="2">
    <source>
        <dbReference type="EMBL" id="ACZ38691.1"/>
    </source>
</evidence>